<organism evidence="3 4">
    <name type="scientific">Nannochloropsis gaditana</name>
    <dbReference type="NCBI Taxonomy" id="72520"/>
    <lineage>
        <taxon>Eukaryota</taxon>
        <taxon>Sar</taxon>
        <taxon>Stramenopiles</taxon>
        <taxon>Ochrophyta</taxon>
        <taxon>Eustigmatophyceae</taxon>
        <taxon>Eustigmatales</taxon>
        <taxon>Monodopsidaceae</taxon>
        <taxon>Nannochloropsis</taxon>
    </lineage>
</organism>
<dbReference type="PRINTS" id="PR00081">
    <property type="entry name" value="GDHRDH"/>
</dbReference>
<dbReference type="Pfam" id="PF00106">
    <property type="entry name" value="adh_short"/>
    <property type="match status" value="1"/>
</dbReference>
<dbReference type="OrthoDB" id="1274115at2759"/>
<dbReference type="SUPFAM" id="SSF51735">
    <property type="entry name" value="NAD(P)-binding Rossmann-fold domains"/>
    <property type="match status" value="1"/>
</dbReference>
<proteinExistence type="inferred from homology"/>
<feature type="transmembrane region" description="Helical" evidence="2">
    <location>
        <begin position="15"/>
        <end position="37"/>
    </location>
</feature>
<reference evidence="3 4" key="1">
    <citation type="journal article" date="2014" name="Mol. Plant">
        <title>Chromosome Scale Genome Assembly and Transcriptome Profiling of Nannochloropsis gaditana in Nitrogen Depletion.</title>
        <authorList>
            <person name="Corteggiani Carpinelli E."/>
            <person name="Telatin A."/>
            <person name="Vitulo N."/>
            <person name="Forcato C."/>
            <person name="D'Angelo M."/>
            <person name="Schiavon R."/>
            <person name="Vezzi A."/>
            <person name="Giacometti G.M."/>
            <person name="Morosinotto T."/>
            <person name="Valle G."/>
        </authorList>
    </citation>
    <scope>NUCLEOTIDE SEQUENCE [LARGE SCALE GENOMIC DNA]</scope>
    <source>
        <strain evidence="3 4">B-31</strain>
    </source>
</reference>
<evidence type="ECO:0000256" key="1">
    <source>
        <dbReference type="RuleBase" id="RU000363"/>
    </source>
</evidence>
<gene>
    <name evidence="3" type="ORF">Naga_100135g12</name>
</gene>
<comment type="caution">
    <text evidence="3">The sequence shown here is derived from an EMBL/GenBank/DDBJ whole genome shotgun (WGS) entry which is preliminary data.</text>
</comment>
<sequence length="330" mass="35869">MGMVHKITPDLLRGVALGLLGAFVLAIMSYHLTVFIFRKRFPVPPKGGAIVITGASTGIGNHAAQHLARQGYIVYCTVRKPADVEAIQALGLPNLRPIIMDVAQAKSIENGAETILAELSKNNIPLIGLVNNAGVAQKFPLEFHPLTDLRSMFDIHVIGPLELTQRLLPAIRANKGRIVNLSSITALVLLPTGAAYGASKLAVEGISDGLRRELVDFDCSVSIVQPAYVNTAIFKKVTQSIDTKVEVSPEIMTTYGYFFRTEKRIKDRAAVDKASPPSVTTDAITHALTSPYPHTRYIVANVSGIPAFWLGWLVWLCPDRLADFIMGKFS</sequence>
<dbReference type="GO" id="GO:0016491">
    <property type="term" value="F:oxidoreductase activity"/>
    <property type="evidence" value="ECO:0007669"/>
    <property type="project" value="TreeGrafter"/>
</dbReference>
<dbReference type="EMBL" id="AZIL01000942">
    <property type="protein sequence ID" value="EWM25314.1"/>
    <property type="molecule type" value="Genomic_DNA"/>
</dbReference>
<protein>
    <submittedName>
        <fullName evidence="3">Short-chain dehydrogenase reductase sdr</fullName>
    </submittedName>
</protein>
<name>W7TY40_9STRA</name>
<keyword evidence="2" id="KW-0472">Membrane</keyword>
<accession>W7TY40</accession>
<dbReference type="Gene3D" id="3.40.50.720">
    <property type="entry name" value="NAD(P)-binding Rossmann-like Domain"/>
    <property type="match status" value="1"/>
</dbReference>
<comment type="similarity">
    <text evidence="1">Belongs to the short-chain dehydrogenases/reductases (SDR) family.</text>
</comment>
<dbReference type="PANTHER" id="PTHR43313">
    <property type="entry name" value="SHORT-CHAIN DEHYDROGENASE/REDUCTASE FAMILY 9C"/>
    <property type="match status" value="1"/>
</dbReference>
<dbReference type="InterPro" id="IPR002347">
    <property type="entry name" value="SDR_fam"/>
</dbReference>
<dbReference type="Proteomes" id="UP000019335">
    <property type="component" value="Chromosome 11"/>
</dbReference>
<evidence type="ECO:0000313" key="4">
    <source>
        <dbReference type="Proteomes" id="UP000019335"/>
    </source>
</evidence>
<evidence type="ECO:0000256" key="2">
    <source>
        <dbReference type="SAM" id="Phobius"/>
    </source>
</evidence>
<dbReference type="GO" id="GO:0008202">
    <property type="term" value="P:steroid metabolic process"/>
    <property type="evidence" value="ECO:0007669"/>
    <property type="project" value="TreeGrafter"/>
</dbReference>
<dbReference type="InterPro" id="IPR020904">
    <property type="entry name" value="Sc_DH/Rdtase_CS"/>
</dbReference>
<dbReference type="InterPro" id="IPR036291">
    <property type="entry name" value="NAD(P)-bd_dom_sf"/>
</dbReference>
<keyword evidence="4" id="KW-1185">Reference proteome</keyword>
<keyword evidence="2" id="KW-0812">Transmembrane</keyword>
<dbReference type="PANTHER" id="PTHR43313:SF1">
    <property type="entry name" value="3BETA-HYDROXYSTEROID DEHYDROGENASE DHS-16"/>
    <property type="match status" value="1"/>
</dbReference>
<dbReference type="AlphaFoldDB" id="W7TY40"/>
<keyword evidence="2" id="KW-1133">Transmembrane helix</keyword>
<evidence type="ECO:0000313" key="3">
    <source>
        <dbReference type="EMBL" id="EWM25314.1"/>
    </source>
</evidence>
<dbReference type="PRINTS" id="PR00080">
    <property type="entry name" value="SDRFAMILY"/>
</dbReference>
<dbReference type="PROSITE" id="PS00061">
    <property type="entry name" value="ADH_SHORT"/>
    <property type="match status" value="1"/>
</dbReference>